<dbReference type="InterPro" id="IPR001841">
    <property type="entry name" value="Znf_RING"/>
</dbReference>
<dbReference type="SUPFAM" id="SSF57850">
    <property type="entry name" value="RING/U-box"/>
    <property type="match status" value="1"/>
</dbReference>
<evidence type="ECO:0000313" key="6">
    <source>
        <dbReference type="Proteomes" id="UP000092460"/>
    </source>
</evidence>
<keyword evidence="1 3" id="KW-0863">Zinc-finger</keyword>
<dbReference type="PROSITE" id="PS50089">
    <property type="entry name" value="ZF_RING_2"/>
    <property type="match status" value="1"/>
</dbReference>
<dbReference type="VEuPathDB" id="VectorBase:GPPI002971"/>
<name>A0A1B0ANI7_9MUSC</name>
<proteinExistence type="predicted"/>
<protein>
    <recommendedName>
        <fullName evidence="4">RING-type domain-containing protein</fullName>
    </recommendedName>
</protein>
<sequence length="90" mass="10618">MSSLASYSFCVMCMHNFKYVDSVCSIRCGHIFHENCIQTLRITIECKIVMKLFLNFDGNKMEGIKQWLIQLQKIEKSIIQLREQRTVIKI</sequence>
<reference evidence="6" key="1">
    <citation type="submission" date="2015-01" db="EMBL/GenBank/DDBJ databases">
        <authorList>
            <person name="Aksoy S."/>
            <person name="Warren W."/>
            <person name="Wilson R.K."/>
        </authorList>
    </citation>
    <scope>NUCLEOTIDE SEQUENCE [LARGE SCALE GENOMIC DNA]</scope>
    <source>
        <strain evidence="6">IAEA</strain>
    </source>
</reference>
<organism evidence="5 6">
    <name type="scientific">Glossina palpalis gambiensis</name>
    <dbReference type="NCBI Taxonomy" id="67801"/>
    <lineage>
        <taxon>Eukaryota</taxon>
        <taxon>Metazoa</taxon>
        <taxon>Ecdysozoa</taxon>
        <taxon>Arthropoda</taxon>
        <taxon>Hexapoda</taxon>
        <taxon>Insecta</taxon>
        <taxon>Pterygota</taxon>
        <taxon>Neoptera</taxon>
        <taxon>Endopterygota</taxon>
        <taxon>Diptera</taxon>
        <taxon>Brachycera</taxon>
        <taxon>Muscomorpha</taxon>
        <taxon>Hippoboscoidea</taxon>
        <taxon>Glossinidae</taxon>
        <taxon>Glossina</taxon>
    </lineage>
</organism>
<feature type="domain" description="RING-type" evidence="4">
    <location>
        <begin position="10"/>
        <end position="46"/>
    </location>
</feature>
<dbReference type="AlphaFoldDB" id="A0A1B0ANI7"/>
<keyword evidence="2" id="KW-0862">Zinc</keyword>
<evidence type="ECO:0000256" key="3">
    <source>
        <dbReference type="PROSITE-ProRule" id="PRU00175"/>
    </source>
</evidence>
<dbReference type="Pfam" id="PF13639">
    <property type="entry name" value="zf-RING_2"/>
    <property type="match status" value="1"/>
</dbReference>
<keyword evidence="6" id="KW-1185">Reference proteome</keyword>
<keyword evidence="1 3" id="KW-0479">Metal-binding</keyword>
<dbReference type="Gene3D" id="3.30.40.10">
    <property type="entry name" value="Zinc/RING finger domain, C3HC4 (zinc finger)"/>
    <property type="match status" value="1"/>
</dbReference>
<dbReference type="Proteomes" id="UP000092460">
    <property type="component" value="Unassembled WGS sequence"/>
</dbReference>
<evidence type="ECO:0000313" key="5">
    <source>
        <dbReference type="EnsemblMetazoa" id="GPPI002971-PA"/>
    </source>
</evidence>
<dbReference type="EMBL" id="JXJN01000836">
    <property type="status" value="NOT_ANNOTATED_CDS"/>
    <property type="molecule type" value="Genomic_DNA"/>
</dbReference>
<dbReference type="EnsemblMetazoa" id="GPPI002971-RA">
    <property type="protein sequence ID" value="GPPI002971-PA"/>
    <property type="gene ID" value="GPPI002971"/>
</dbReference>
<dbReference type="InterPro" id="IPR013083">
    <property type="entry name" value="Znf_RING/FYVE/PHD"/>
</dbReference>
<dbReference type="GO" id="GO:0008270">
    <property type="term" value="F:zinc ion binding"/>
    <property type="evidence" value="ECO:0007669"/>
    <property type="project" value="UniProtKB-KW"/>
</dbReference>
<reference evidence="5" key="2">
    <citation type="submission" date="2020-05" db="UniProtKB">
        <authorList>
            <consortium name="EnsemblMetazoa"/>
        </authorList>
    </citation>
    <scope>IDENTIFICATION</scope>
    <source>
        <strain evidence="5">IAEA</strain>
    </source>
</reference>
<evidence type="ECO:0000256" key="1">
    <source>
        <dbReference type="ARBA" id="ARBA00022771"/>
    </source>
</evidence>
<evidence type="ECO:0000256" key="2">
    <source>
        <dbReference type="ARBA" id="ARBA00022833"/>
    </source>
</evidence>
<evidence type="ECO:0000259" key="4">
    <source>
        <dbReference type="PROSITE" id="PS50089"/>
    </source>
</evidence>
<accession>A0A1B0ANI7</accession>